<dbReference type="HOGENOM" id="CLU_392172_0_0_9"/>
<sequence length="703" mass="72893">MAKNKMLQAVVSLAGTIDPSLGKALDDVTGKLENVNWKAVAVGGAVGGIAVATGKAVVEAGKYLADLGNEYNTAINQLSAATGATGDELDALGESVKNIYAQGLGDDFADVADGLAATQQASDLTGEPLERATAAGFNLRDVFDYDVSESARAASALMKNFGIDAEEAYGLIAVGAQNGADKNGDLLDTLNEYSPQFAALGLSADQFIGTLVEGADAGLFSIDKVGDAVKEFNIRAKDGSDTSREAFESLGLNADKMFAAFAAGGDTAEAAFFDTVEALNSMDDPLARNAAGVALFGTQFEDLEAGVLPVLASIETAAYDGAAALQQINDVKYNDLGSAFEAIKRSAEVSLLPMASMIANTLTALAPILRETFEAIAPVITETLNACMPFVQQFLMGMGQALQTVLPMVSQLAAGLLPLLSQLISAFLPPLLELAQQLLPPLMQIVQAILPPIVSILTSILPMLTQIISTILPVLTSLISALLPVITPLLEVALQIVNSVIMPLVPPLMQIVEALLPPLMSLLNAIMPILSPLLGLLQPIASVLGTIASVIGKIVSFGAGVINSIAGLFGGGGGGGASGFATGGFTSGPSIAGEDPRYPTEAVISFNPAYRAQNLSYWARAGEMLGAMDEGSYEPISSGSGTSVVYDLSGLSFSPTIKVDGNTDEDALIRKLRDLEPEFIDFILEALARREGGAYVTADSRLY</sequence>
<keyword evidence="2" id="KW-0812">Transmembrane</keyword>
<organism evidence="4 5">
    <name type="scientific">Butyricicoccus pullicaecorum 1.2</name>
    <dbReference type="NCBI Taxonomy" id="1203606"/>
    <lineage>
        <taxon>Bacteria</taxon>
        <taxon>Bacillati</taxon>
        <taxon>Bacillota</taxon>
        <taxon>Clostridia</taxon>
        <taxon>Eubacteriales</taxon>
        <taxon>Butyricicoccaceae</taxon>
        <taxon>Butyricicoccus</taxon>
    </lineage>
</organism>
<dbReference type="eggNOG" id="COG5280">
    <property type="taxonomic scope" value="Bacteria"/>
</dbReference>
<proteinExistence type="predicted"/>
<dbReference type="Pfam" id="PF10145">
    <property type="entry name" value="PhageMin_Tail"/>
    <property type="match status" value="1"/>
</dbReference>
<dbReference type="PATRIC" id="fig|1203606.4.peg.1866"/>
<reference evidence="4 5" key="1">
    <citation type="submission" date="2013-01" db="EMBL/GenBank/DDBJ databases">
        <title>The Genome Sequence of Butyricicoccus pullicaecorum 1.2.</title>
        <authorList>
            <consortium name="The Broad Institute Genome Sequencing Platform"/>
            <person name="Earl A."/>
            <person name="Ward D."/>
            <person name="Feldgarden M."/>
            <person name="Gevers D."/>
            <person name="Van Immerseel F."/>
            <person name="Eeckhaut V."/>
            <person name="Walker B."/>
            <person name="Young S.K."/>
            <person name="Zeng Q."/>
            <person name="Gargeya S."/>
            <person name="Fitzgerald M."/>
            <person name="Haas B."/>
            <person name="Abouelleil A."/>
            <person name="Alvarado L."/>
            <person name="Arachchi H.M."/>
            <person name="Berlin A.M."/>
            <person name="Chapman S.B."/>
            <person name="Dewar J."/>
            <person name="Goldberg J."/>
            <person name="Griggs A."/>
            <person name="Gujja S."/>
            <person name="Hansen M."/>
            <person name="Howarth C."/>
            <person name="Imamovic A."/>
            <person name="Larimer J."/>
            <person name="McCowan C."/>
            <person name="Murphy C."/>
            <person name="Neiman D."/>
            <person name="Pearson M."/>
            <person name="Priest M."/>
            <person name="Roberts A."/>
            <person name="Saif S."/>
            <person name="Shea T."/>
            <person name="Sisk P."/>
            <person name="Sykes S."/>
            <person name="Wortman J."/>
            <person name="Nusbaum C."/>
            <person name="Birren B."/>
        </authorList>
    </citation>
    <scope>NUCLEOTIDE SEQUENCE [LARGE SCALE GENOMIC DNA]</scope>
    <source>
        <strain evidence="4 5">1.2</strain>
    </source>
</reference>
<dbReference type="Proteomes" id="UP000013981">
    <property type="component" value="Unassembled WGS sequence"/>
</dbReference>
<keyword evidence="5" id="KW-1185">Reference proteome</keyword>
<evidence type="ECO:0000313" key="4">
    <source>
        <dbReference type="EMBL" id="EOQ37221.1"/>
    </source>
</evidence>
<keyword evidence="2" id="KW-0472">Membrane</keyword>
<dbReference type="PANTHER" id="PTHR37813">
    <property type="entry name" value="FELS-2 PROPHAGE PROTEIN"/>
    <property type="match status" value="1"/>
</dbReference>
<dbReference type="PANTHER" id="PTHR37813:SF1">
    <property type="entry name" value="FELS-2 PROPHAGE PROTEIN"/>
    <property type="match status" value="1"/>
</dbReference>
<protein>
    <recommendedName>
        <fullName evidence="3">Phage tail tape measure protein domain-containing protein</fullName>
    </recommendedName>
</protein>
<dbReference type="InterPro" id="IPR016024">
    <property type="entry name" value="ARM-type_fold"/>
</dbReference>
<evidence type="ECO:0000256" key="2">
    <source>
        <dbReference type="SAM" id="Phobius"/>
    </source>
</evidence>
<dbReference type="AlphaFoldDB" id="R8VY50"/>
<feature type="transmembrane region" description="Helical" evidence="2">
    <location>
        <begin position="481"/>
        <end position="502"/>
    </location>
</feature>
<name>R8VY50_9FIRM</name>
<evidence type="ECO:0000256" key="1">
    <source>
        <dbReference type="ARBA" id="ARBA00022612"/>
    </source>
</evidence>
<feature type="transmembrane region" description="Helical" evidence="2">
    <location>
        <begin position="453"/>
        <end position="475"/>
    </location>
</feature>
<keyword evidence="1" id="KW-1188">Viral release from host cell</keyword>
<dbReference type="InterPro" id="IPR010090">
    <property type="entry name" value="Phage_tape_meas"/>
</dbReference>
<dbReference type="RefSeq" id="WP_016148046.1">
    <property type="nucleotide sequence ID" value="NZ_KB976104.1"/>
</dbReference>
<feature type="domain" description="Phage tail tape measure protein" evidence="3">
    <location>
        <begin position="101"/>
        <end position="297"/>
    </location>
</feature>
<accession>R8VY50</accession>
<dbReference type="EMBL" id="AQOB01000006">
    <property type="protein sequence ID" value="EOQ37221.1"/>
    <property type="molecule type" value="Genomic_DNA"/>
</dbReference>
<comment type="caution">
    <text evidence="4">The sequence shown here is derived from an EMBL/GenBank/DDBJ whole genome shotgun (WGS) entry which is preliminary data.</text>
</comment>
<gene>
    <name evidence="4" type="ORF">HMPREF1526_01912</name>
</gene>
<dbReference type="SUPFAM" id="SSF48371">
    <property type="entry name" value="ARM repeat"/>
    <property type="match status" value="1"/>
</dbReference>
<evidence type="ECO:0000313" key="5">
    <source>
        <dbReference type="Proteomes" id="UP000013981"/>
    </source>
</evidence>
<evidence type="ECO:0000259" key="3">
    <source>
        <dbReference type="Pfam" id="PF10145"/>
    </source>
</evidence>
<keyword evidence="2" id="KW-1133">Transmembrane helix</keyword>